<dbReference type="GO" id="GO:0005886">
    <property type="term" value="C:plasma membrane"/>
    <property type="evidence" value="ECO:0007669"/>
    <property type="project" value="TreeGrafter"/>
</dbReference>
<dbReference type="Pfam" id="PF04075">
    <property type="entry name" value="F420H2_quin_red"/>
    <property type="match status" value="1"/>
</dbReference>
<comment type="catalytic activity">
    <reaction evidence="2">
        <text>oxidized coenzyme F420-(gamma-L-Glu)(n) + a quinol + H(+) = reduced coenzyme F420-(gamma-L-Glu)(n) + a quinone</text>
        <dbReference type="Rhea" id="RHEA:39663"/>
        <dbReference type="Rhea" id="RHEA-COMP:12939"/>
        <dbReference type="Rhea" id="RHEA-COMP:14378"/>
        <dbReference type="ChEBI" id="CHEBI:15378"/>
        <dbReference type="ChEBI" id="CHEBI:24646"/>
        <dbReference type="ChEBI" id="CHEBI:132124"/>
        <dbReference type="ChEBI" id="CHEBI:133980"/>
        <dbReference type="ChEBI" id="CHEBI:139511"/>
    </reaction>
</comment>
<proteinExistence type="inferred from homology"/>
<reference evidence="3 4" key="1">
    <citation type="submission" date="2016-04" db="EMBL/GenBank/DDBJ databases">
        <authorList>
            <person name="Evans L.H."/>
            <person name="Alamgir A."/>
            <person name="Owens N."/>
            <person name="Weber N.D."/>
            <person name="Virtaneva K."/>
            <person name="Barbian K."/>
            <person name="Babar A."/>
            <person name="Rosenke K."/>
        </authorList>
    </citation>
    <scope>NUCLEOTIDE SEQUENCE [LARGE SCALE GENOMIC DNA]</scope>
    <source>
        <strain evidence="3 4">IFM 0406</strain>
    </source>
</reference>
<dbReference type="PANTHER" id="PTHR39428">
    <property type="entry name" value="F420H(2)-DEPENDENT QUINONE REDUCTASE RV1261C"/>
    <property type="match status" value="1"/>
</dbReference>
<dbReference type="SUPFAM" id="SSF50475">
    <property type="entry name" value="FMN-binding split barrel"/>
    <property type="match status" value="1"/>
</dbReference>
<dbReference type="RefSeq" id="WP_067591577.1">
    <property type="nucleotide sequence ID" value="NZ_JABMCZ010000001.1"/>
</dbReference>
<dbReference type="Proteomes" id="UP000076512">
    <property type="component" value="Unassembled WGS sequence"/>
</dbReference>
<gene>
    <name evidence="3" type="ORF">AWN90_34560</name>
</gene>
<dbReference type="NCBIfam" id="TIGR00026">
    <property type="entry name" value="hi_GC_TIGR00026"/>
    <property type="match status" value="1"/>
</dbReference>
<dbReference type="AlphaFoldDB" id="A0A164MVH9"/>
<evidence type="ECO:0000313" key="4">
    <source>
        <dbReference type="Proteomes" id="UP000076512"/>
    </source>
</evidence>
<dbReference type="STRING" id="455432.AWN90_34560"/>
<dbReference type="GO" id="GO:0070967">
    <property type="term" value="F:coenzyme F420 binding"/>
    <property type="evidence" value="ECO:0007669"/>
    <property type="project" value="TreeGrafter"/>
</dbReference>
<evidence type="ECO:0000256" key="2">
    <source>
        <dbReference type="ARBA" id="ARBA00049106"/>
    </source>
</evidence>
<protein>
    <submittedName>
        <fullName evidence="3">Nitroreductase</fullName>
    </submittedName>
</protein>
<name>A0A164MVH9_9NOCA</name>
<sequence length="144" mass="16068">MPLSGEYEPSPADWVRAQVDTYEASDGAEGGTHEGKPIILLTTRGARSGKLRKTPLMRVEHDGEYAVVASKGGAPQHPVWYHNIKADPHVELRDGAVVKDYTAREVTGAEKAQWWDRAVAAWPDYANYQKRTDREIPVFVLSPR</sequence>
<dbReference type="Gene3D" id="2.30.110.10">
    <property type="entry name" value="Electron Transport, Fmn-binding Protein, Chain A"/>
    <property type="match status" value="1"/>
</dbReference>
<accession>A0A164MVH9</accession>
<comment type="similarity">
    <text evidence="1">Belongs to the F420H(2)-dependent quinone reductase family.</text>
</comment>
<dbReference type="GO" id="GO:0016491">
    <property type="term" value="F:oxidoreductase activity"/>
    <property type="evidence" value="ECO:0007669"/>
    <property type="project" value="InterPro"/>
</dbReference>
<evidence type="ECO:0000256" key="1">
    <source>
        <dbReference type="ARBA" id="ARBA00008710"/>
    </source>
</evidence>
<comment type="caution">
    <text evidence="3">The sequence shown here is derived from an EMBL/GenBank/DDBJ whole genome shotgun (WGS) entry which is preliminary data.</text>
</comment>
<keyword evidence="4" id="KW-1185">Reference proteome</keyword>
<dbReference type="OrthoDB" id="8225825at2"/>
<evidence type="ECO:0000313" key="3">
    <source>
        <dbReference type="EMBL" id="KZM73703.1"/>
    </source>
</evidence>
<organism evidence="3 4">
    <name type="scientific">Nocardia terpenica</name>
    <dbReference type="NCBI Taxonomy" id="455432"/>
    <lineage>
        <taxon>Bacteria</taxon>
        <taxon>Bacillati</taxon>
        <taxon>Actinomycetota</taxon>
        <taxon>Actinomycetes</taxon>
        <taxon>Mycobacteriales</taxon>
        <taxon>Nocardiaceae</taxon>
        <taxon>Nocardia</taxon>
    </lineage>
</organism>
<dbReference type="InterPro" id="IPR004378">
    <property type="entry name" value="F420H2_quin_Rdtase"/>
</dbReference>
<dbReference type="EMBL" id="LWGR01000007">
    <property type="protein sequence ID" value="KZM73703.1"/>
    <property type="molecule type" value="Genomic_DNA"/>
</dbReference>
<dbReference type="PANTHER" id="PTHR39428:SF3">
    <property type="entry name" value="DEAZAFLAVIN-DEPENDENT NITROREDUCTASE"/>
    <property type="match status" value="1"/>
</dbReference>
<dbReference type="InterPro" id="IPR012349">
    <property type="entry name" value="Split_barrel_FMN-bd"/>
</dbReference>